<sequence length="152" mass="16863">MSQNDALSAKGSIPFSWENKPGLSKVVTHHDNSAETTPDVVKLPPPPYYYSGSPKARSPELQIPLPPCPFLPPSASKSSSRKSLRRQEDPFLAAYKECTKSVKNSKSYKDSKKDFVKKSMFRLSCKHSCAVRDDSLVKLSHLPRPGTPGEKF</sequence>
<reference evidence="2 3" key="1">
    <citation type="journal article" date="2020" name="Mol. Biol. Evol.">
        <title>Distinct Expression and Methylation Patterns for Genes with Different Fates following a Single Whole-Genome Duplication in Flowering Plants.</title>
        <authorList>
            <person name="Shi T."/>
            <person name="Rahmani R.S."/>
            <person name="Gugger P.F."/>
            <person name="Wang M."/>
            <person name="Li H."/>
            <person name="Zhang Y."/>
            <person name="Li Z."/>
            <person name="Wang Q."/>
            <person name="Van de Peer Y."/>
            <person name="Marchal K."/>
            <person name="Chen J."/>
        </authorList>
    </citation>
    <scope>NUCLEOTIDE SEQUENCE [LARGE SCALE GENOMIC DNA]</scope>
    <source>
        <tissue evidence="2">Leaf</tissue>
    </source>
</reference>
<dbReference type="PANTHER" id="PTHR33696">
    <property type="entry name" value="T22J18.15-RELATED"/>
    <property type="match status" value="1"/>
</dbReference>
<accession>A0A822ZDN9</accession>
<dbReference type="PANTHER" id="PTHR33696:SF3">
    <property type="entry name" value="FLZ-TYPE DOMAIN-CONTAINING PROTEIN"/>
    <property type="match status" value="1"/>
</dbReference>
<dbReference type="Proteomes" id="UP000607653">
    <property type="component" value="Unassembled WGS sequence"/>
</dbReference>
<protein>
    <submittedName>
        <fullName evidence="2">Uncharacterized protein</fullName>
    </submittedName>
</protein>
<feature type="region of interest" description="Disordered" evidence="1">
    <location>
        <begin position="61"/>
        <end position="86"/>
    </location>
</feature>
<evidence type="ECO:0000313" key="2">
    <source>
        <dbReference type="EMBL" id="DAD41569.1"/>
    </source>
</evidence>
<gene>
    <name evidence="2" type="ORF">HUJ06_015892</name>
</gene>
<evidence type="ECO:0000313" key="3">
    <source>
        <dbReference type="Proteomes" id="UP000607653"/>
    </source>
</evidence>
<name>A0A822ZDN9_NELNU</name>
<comment type="caution">
    <text evidence="2">The sequence shown here is derived from an EMBL/GenBank/DDBJ whole genome shotgun (WGS) entry which is preliminary data.</text>
</comment>
<keyword evidence="3" id="KW-1185">Reference proteome</keyword>
<dbReference type="AlphaFoldDB" id="A0A822ZDN9"/>
<proteinExistence type="predicted"/>
<evidence type="ECO:0000256" key="1">
    <source>
        <dbReference type="SAM" id="MobiDB-lite"/>
    </source>
</evidence>
<organism evidence="2 3">
    <name type="scientific">Nelumbo nucifera</name>
    <name type="common">Sacred lotus</name>
    <dbReference type="NCBI Taxonomy" id="4432"/>
    <lineage>
        <taxon>Eukaryota</taxon>
        <taxon>Viridiplantae</taxon>
        <taxon>Streptophyta</taxon>
        <taxon>Embryophyta</taxon>
        <taxon>Tracheophyta</taxon>
        <taxon>Spermatophyta</taxon>
        <taxon>Magnoliopsida</taxon>
        <taxon>Proteales</taxon>
        <taxon>Nelumbonaceae</taxon>
        <taxon>Nelumbo</taxon>
    </lineage>
</organism>
<dbReference type="EMBL" id="DUZY01000005">
    <property type="protein sequence ID" value="DAD41569.1"/>
    <property type="molecule type" value="Genomic_DNA"/>
</dbReference>